<dbReference type="EMBL" id="BRXY01000382">
    <property type="protein sequence ID" value="GMH91200.1"/>
    <property type="molecule type" value="Genomic_DNA"/>
</dbReference>
<dbReference type="InterPro" id="IPR002125">
    <property type="entry name" value="CMP_dCMP_dom"/>
</dbReference>
<dbReference type="GO" id="GO:0008835">
    <property type="term" value="F:diaminohydroxyphosphoribosylaminopyrimidine deaminase activity"/>
    <property type="evidence" value="ECO:0007669"/>
    <property type="project" value="TreeGrafter"/>
</dbReference>
<dbReference type="InterPro" id="IPR035920">
    <property type="entry name" value="YhbY-like_sf"/>
</dbReference>
<dbReference type="InterPro" id="IPR016193">
    <property type="entry name" value="Cytidine_deaminase-like"/>
</dbReference>
<dbReference type="GO" id="GO:0003723">
    <property type="term" value="F:RNA binding"/>
    <property type="evidence" value="ECO:0007669"/>
    <property type="project" value="UniProtKB-UniRule"/>
</dbReference>
<evidence type="ECO:0000313" key="6">
    <source>
        <dbReference type="EMBL" id="GMH91200.1"/>
    </source>
</evidence>
<dbReference type="PANTHER" id="PTHR11079">
    <property type="entry name" value="CYTOSINE DEAMINASE FAMILY MEMBER"/>
    <property type="match status" value="1"/>
</dbReference>
<dbReference type="InterPro" id="IPR001890">
    <property type="entry name" value="RNA-binding_CRM"/>
</dbReference>
<dbReference type="Gene3D" id="3.30.110.60">
    <property type="entry name" value="YhbY-like"/>
    <property type="match status" value="1"/>
</dbReference>
<feature type="signal peptide" evidence="3">
    <location>
        <begin position="1"/>
        <end position="22"/>
    </location>
</feature>
<evidence type="ECO:0008006" key="8">
    <source>
        <dbReference type="Google" id="ProtNLM"/>
    </source>
</evidence>
<dbReference type="Pfam" id="PF00383">
    <property type="entry name" value="dCMP_cyt_deam_1"/>
    <property type="match status" value="1"/>
</dbReference>
<dbReference type="PANTHER" id="PTHR11079:SF162">
    <property type="entry name" value="RIBOFLAVIN BIOSYNTHESIS PROTEIN PYRD, CHLOROPLASTIC"/>
    <property type="match status" value="1"/>
</dbReference>
<reference evidence="7" key="1">
    <citation type="journal article" date="2023" name="Commun. Biol.">
        <title>Genome analysis of Parmales, the sister group of diatoms, reveals the evolutionary specialization of diatoms from phago-mixotrophs to photoautotrophs.</title>
        <authorList>
            <person name="Ban H."/>
            <person name="Sato S."/>
            <person name="Yoshikawa S."/>
            <person name="Yamada K."/>
            <person name="Nakamura Y."/>
            <person name="Ichinomiya M."/>
            <person name="Sato N."/>
            <person name="Blanc-Mathieu R."/>
            <person name="Endo H."/>
            <person name="Kuwata A."/>
            <person name="Ogata H."/>
        </authorList>
    </citation>
    <scope>NUCLEOTIDE SEQUENCE [LARGE SCALE GENOMIC DNA]</scope>
    <source>
        <strain evidence="7">NIES 3701</strain>
    </source>
</reference>
<feature type="domain" description="CMP/dCMP-type deaminase" evidence="5">
    <location>
        <begin position="63"/>
        <end position="224"/>
    </location>
</feature>
<evidence type="ECO:0000256" key="1">
    <source>
        <dbReference type="ARBA" id="ARBA00022884"/>
    </source>
</evidence>
<evidence type="ECO:0000259" key="4">
    <source>
        <dbReference type="PROSITE" id="PS51295"/>
    </source>
</evidence>
<accession>A0A9W7BNK5</accession>
<keyword evidence="7" id="KW-1185">Reference proteome</keyword>
<keyword evidence="1 2" id="KW-0694">RNA-binding</keyword>
<proteinExistence type="predicted"/>
<dbReference type="CDD" id="cd01284">
    <property type="entry name" value="Riboflavin_deaminase-reductase"/>
    <property type="match status" value="1"/>
</dbReference>
<evidence type="ECO:0000256" key="3">
    <source>
        <dbReference type="SAM" id="SignalP"/>
    </source>
</evidence>
<evidence type="ECO:0000259" key="5">
    <source>
        <dbReference type="PROSITE" id="PS51747"/>
    </source>
</evidence>
<feature type="chain" id="PRO_5040902550" description="Diaminohydroxyphosphoribosylaminopyrimidine deaminase" evidence="3">
    <location>
        <begin position="23"/>
        <end position="349"/>
    </location>
</feature>
<dbReference type="PROSITE" id="PS51295">
    <property type="entry name" value="CRM"/>
    <property type="match status" value="1"/>
</dbReference>
<organism evidence="6 7">
    <name type="scientific">Triparma strigata</name>
    <dbReference type="NCBI Taxonomy" id="1606541"/>
    <lineage>
        <taxon>Eukaryota</taxon>
        <taxon>Sar</taxon>
        <taxon>Stramenopiles</taxon>
        <taxon>Ochrophyta</taxon>
        <taxon>Bolidophyceae</taxon>
        <taxon>Parmales</taxon>
        <taxon>Triparmaceae</taxon>
        <taxon>Triparma</taxon>
    </lineage>
</organism>
<keyword evidence="3" id="KW-0732">Signal</keyword>
<dbReference type="Proteomes" id="UP001165085">
    <property type="component" value="Unassembled WGS sequence"/>
</dbReference>
<dbReference type="Gene3D" id="3.40.140.10">
    <property type="entry name" value="Cytidine Deaminase, domain 2"/>
    <property type="match status" value="1"/>
</dbReference>
<sequence length="349" mass="37962">MQNKMSIPRFLIPFLVLLQTWSLSFQYHRIPTRPKYSIRRCRPTFLKSTDTSITAELPADSSDEDAHYLSLALSQARTPPFGSTYPNPPVGCVIVSPSSEILGSGHHPVAGWPHAEVFALFQVAGRVESGESAAVNVAAGNPGPEVTGLMEEYKEDGSSMFKGCAVNSTAYVTLEPCCHFGRTPPCAVSLLEAGVSRVVVGCRDPNPKVDGGGFKLLSDAGVEVVIVDDEGCAAVADNFLKRMNYIVEGKMLGEEEERGEKIKKAKAMAGELKRTGEIATLSLAKGKVWGAKFLEELDKLLWENDFVVVRDAGVKNKEAKEYGKKIVEEMVGVRVVQCVGHTITLYRPK</sequence>
<comment type="caution">
    <text evidence="6">The sequence shown here is derived from an EMBL/GenBank/DDBJ whole genome shotgun (WGS) entry which is preliminary data.</text>
</comment>
<gene>
    <name evidence="6" type="ORF">TrST_g1732</name>
</gene>
<protein>
    <recommendedName>
        <fullName evidence="8">Diaminohydroxyphosphoribosylaminopyrimidine deaminase</fullName>
    </recommendedName>
</protein>
<evidence type="ECO:0000313" key="7">
    <source>
        <dbReference type="Proteomes" id="UP001165085"/>
    </source>
</evidence>
<evidence type="ECO:0000256" key="2">
    <source>
        <dbReference type="PROSITE-ProRule" id="PRU00626"/>
    </source>
</evidence>
<dbReference type="OrthoDB" id="252265at2759"/>
<name>A0A9W7BNK5_9STRA</name>
<dbReference type="PROSITE" id="PS51747">
    <property type="entry name" value="CYT_DCMP_DEAMINASES_2"/>
    <property type="match status" value="1"/>
</dbReference>
<dbReference type="SUPFAM" id="SSF53927">
    <property type="entry name" value="Cytidine deaminase-like"/>
    <property type="match status" value="1"/>
</dbReference>
<feature type="domain" description="CRM" evidence="4">
    <location>
        <begin position="255"/>
        <end position="349"/>
    </location>
</feature>
<dbReference type="AlphaFoldDB" id="A0A9W7BNK5"/>